<evidence type="ECO:0000259" key="2">
    <source>
        <dbReference type="PROSITE" id="PS50056"/>
    </source>
</evidence>
<dbReference type="PROSITE" id="PS50056">
    <property type="entry name" value="TYR_PHOSPHATASE_2"/>
    <property type="match status" value="1"/>
</dbReference>
<dbReference type="SUPFAM" id="SSF52799">
    <property type="entry name" value="(Phosphotyrosine protein) phosphatases II"/>
    <property type="match status" value="1"/>
</dbReference>
<protein>
    <submittedName>
        <fullName evidence="3">Protein tyrosine phosphatase</fullName>
    </submittedName>
</protein>
<dbReference type="AlphaFoldDB" id="A0AAX1I7J1"/>
<dbReference type="GO" id="GO:0016791">
    <property type="term" value="F:phosphatase activity"/>
    <property type="evidence" value="ECO:0007669"/>
    <property type="project" value="UniProtKB-ARBA"/>
</dbReference>
<proteinExistence type="predicted"/>
<evidence type="ECO:0000313" key="4">
    <source>
        <dbReference type="Proteomes" id="UP000515598"/>
    </source>
</evidence>
<reference evidence="3 4" key="1">
    <citation type="submission" date="2020-08" db="EMBL/GenBank/DDBJ databases">
        <title>Phenotypic and transcriptomic analysis of seven clinical Stenotrophomonas maltophilia isolates identify a small set of shared and commonly regulated genes involved in biofilm lifestyle.</title>
        <authorList>
            <person name="Alio I."/>
            <person name="Gudzuhn M."/>
            <person name="Streit W."/>
        </authorList>
    </citation>
    <scope>NUCLEOTIDE SEQUENCE [LARGE SCALE GENOMIC DNA]</scope>
    <source>
        <strain evidence="3 4">UHH_SKK55</strain>
    </source>
</reference>
<keyword evidence="1" id="KW-0378">Hydrolase</keyword>
<dbReference type="InterPro" id="IPR057023">
    <property type="entry name" value="PTP-SAK"/>
</dbReference>
<dbReference type="RefSeq" id="WP_306341171.1">
    <property type="nucleotide sequence ID" value="NZ_CP014014.1"/>
</dbReference>
<organism evidence="3 4">
    <name type="scientific">Stenotrophomonas maltophilia</name>
    <name type="common">Pseudomonas maltophilia</name>
    <name type="synonym">Xanthomonas maltophilia</name>
    <dbReference type="NCBI Taxonomy" id="40324"/>
    <lineage>
        <taxon>Bacteria</taxon>
        <taxon>Pseudomonadati</taxon>
        <taxon>Pseudomonadota</taxon>
        <taxon>Gammaproteobacteria</taxon>
        <taxon>Lysobacterales</taxon>
        <taxon>Lysobacteraceae</taxon>
        <taxon>Stenotrophomonas</taxon>
        <taxon>Stenotrophomonas maltophilia group</taxon>
    </lineage>
</organism>
<dbReference type="InterPro" id="IPR029021">
    <property type="entry name" value="Prot-tyrosine_phosphatase-like"/>
</dbReference>
<evidence type="ECO:0000313" key="3">
    <source>
        <dbReference type="EMBL" id="QNG76080.1"/>
    </source>
</evidence>
<dbReference type="Gene3D" id="3.90.190.10">
    <property type="entry name" value="Protein tyrosine phosphatase superfamily"/>
    <property type="match status" value="1"/>
</dbReference>
<accession>A0AAX1I7J1</accession>
<feature type="domain" description="Tyrosine specific protein phosphatases" evidence="2">
    <location>
        <begin position="126"/>
        <end position="195"/>
    </location>
</feature>
<dbReference type="Pfam" id="PF22784">
    <property type="entry name" value="PTP-SAK"/>
    <property type="match status" value="1"/>
</dbReference>
<dbReference type="PANTHER" id="PTHR23339">
    <property type="entry name" value="TYROSINE SPECIFIC PROTEIN PHOSPHATASE AND DUAL SPECIFICITY PROTEIN PHOSPHATASE"/>
    <property type="match status" value="1"/>
</dbReference>
<dbReference type="FunFam" id="3.90.190.10:FF:000157">
    <property type="entry name" value="Protein-tyrosine phosphatase"/>
    <property type="match status" value="1"/>
</dbReference>
<dbReference type="Proteomes" id="UP000515598">
    <property type="component" value="Chromosome"/>
</dbReference>
<dbReference type="EMBL" id="CP060025">
    <property type="protein sequence ID" value="QNG76080.1"/>
    <property type="molecule type" value="Genomic_DNA"/>
</dbReference>
<dbReference type="InterPro" id="IPR050561">
    <property type="entry name" value="PTP"/>
</dbReference>
<evidence type="ECO:0000256" key="1">
    <source>
        <dbReference type="ARBA" id="ARBA00022801"/>
    </source>
</evidence>
<dbReference type="InterPro" id="IPR003595">
    <property type="entry name" value="Tyr_Pase_cat"/>
</dbReference>
<dbReference type="CDD" id="cd14505">
    <property type="entry name" value="CDKN3-like"/>
    <property type="match status" value="1"/>
</dbReference>
<name>A0AAX1I7J1_STEMA</name>
<gene>
    <name evidence="3" type="ORF">GPNADHDJ_00246</name>
</gene>
<dbReference type="SMART" id="SM00404">
    <property type="entry name" value="PTPc_motif"/>
    <property type="match status" value="1"/>
</dbReference>
<sequence>MSGERPGARRRTLPHVGRAEMMRTSASHPLLIAELPVGAHGGGIGVTFAPGKYQEVAMTGAWARDLDVDVSAIQDWGATHLVTLLEPWELKDLRIESLPAIVAGKGISWHGLPITDGAAPDDRLLKDWLQLSAELVADMLSGQRIVVHCKGGLGRAGTVAAMLLLQSGEAKRASDAIHMVRHARPGAIETIAQEEFLEYWAQSLHPGGA</sequence>
<dbReference type="InterPro" id="IPR000387">
    <property type="entry name" value="Tyr_Pase_dom"/>
</dbReference>